<evidence type="ECO:0000313" key="3">
    <source>
        <dbReference type="Proteomes" id="UP000295418"/>
    </source>
</evidence>
<comment type="caution">
    <text evidence="2">The sequence shown here is derived from an EMBL/GenBank/DDBJ whole genome shotgun (WGS) entry which is preliminary data.</text>
</comment>
<dbReference type="PANTHER" id="PTHR43649">
    <property type="entry name" value="ARABINOSE-BINDING PROTEIN-RELATED"/>
    <property type="match status" value="1"/>
</dbReference>
<gene>
    <name evidence="2" type="ORF">E0485_10435</name>
</gene>
<dbReference type="AlphaFoldDB" id="A0A4R4ED94"/>
<protein>
    <submittedName>
        <fullName evidence="2">Extracellular solute-binding protein</fullName>
    </submittedName>
</protein>
<keyword evidence="1" id="KW-0732">Signal</keyword>
<sequence>MKKKKLVTMAVALSSLVLASACSSNPSNVDTQGTPAPAETATGEAVKLVMYSWKAEDKAAYEKIIAEYQKEHSNVTIEFKPYKSTEYNTILKNSLTAGSGIDILQLRPYDGARALADSNLLTPLDDLEGLSNITPEHLAAAKGSDGKVYGVPIMLNNAIIFYNKNLLADNGLEVPQTWDELVKVSEALKAKNITPIAQSGKASYLLSMTHSVIAPSQYGNNAFVNAVLKGDTNFKDAKFIDSIQKFKDLSAFFPKDYIAIEDADAQAMFITQKAAMYINGSHRIETFEKAKLPFELDFIPGLAAQKGEDPSIVSWVDGSYAIAKSSKHQAEAKKFLEFIASPKFGQMYSDELNRVSPIKGVTPNHPLLKRMTELTAKNTTPYFMLTHFGSGNPTTKTTFEDSLQGMLLGKLTPEEVASTTQDSADKWFKPKK</sequence>
<dbReference type="SUPFAM" id="SSF53850">
    <property type="entry name" value="Periplasmic binding protein-like II"/>
    <property type="match status" value="1"/>
</dbReference>
<feature type="chain" id="PRO_5039061183" evidence="1">
    <location>
        <begin position="20"/>
        <end position="432"/>
    </location>
</feature>
<evidence type="ECO:0000313" key="2">
    <source>
        <dbReference type="EMBL" id="TCZ77407.1"/>
    </source>
</evidence>
<dbReference type="EMBL" id="SKFG01000009">
    <property type="protein sequence ID" value="TCZ77407.1"/>
    <property type="molecule type" value="Genomic_DNA"/>
</dbReference>
<organism evidence="2 3">
    <name type="scientific">Paenibacillus albiflavus</name>
    <dbReference type="NCBI Taxonomy" id="2545760"/>
    <lineage>
        <taxon>Bacteria</taxon>
        <taxon>Bacillati</taxon>
        <taxon>Bacillota</taxon>
        <taxon>Bacilli</taxon>
        <taxon>Bacillales</taxon>
        <taxon>Paenibacillaceae</taxon>
        <taxon>Paenibacillus</taxon>
    </lineage>
</organism>
<evidence type="ECO:0000256" key="1">
    <source>
        <dbReference type="SAM" id="SignalP"/>
    </source>
</evidence>
<dbReference type="RefSeq" id="WP_132417978.1">
    <property type="nucleotide sequence ID" value="NZ_SKFG01000009.1"/>
</dbReference>
<keyword evidence="3" id="KW-1185">Reference proteome</keyword>
<dbReference type="Proteomes" id="UP000295418">
    <property type="component" value="Unassembled WGS sequence"/>
</dbReference>
<feature type="signal peptide" evidence="1">
    <location>
        <begin position="1"/>
        <end position="19"/>
    </location>
</feature>
<proteinExistence type="predicted"/>
<dbReference type="Pfam" id="PF01547">
    <property type="entry name" value="SBP_bac_1"/>
    <property type="match status" value="1"/>
</dbReference>
<dbReference type="PROSITE" id="PS51257">
    <property type="entry name" value="PROKAR_LIPOPROTEIN"/>
    <property type="match status" value="1"/>
</dbReference>
<dbReference type="OrthoDB" id="9798191at2"/>
<dbReference type="InterPro" id="IPR050490">
    <property type="entry name" value="Bact_solute-bd_prot1"/>
</dbReference>
<dbReference type="InterPro" id="IPR006059">
    <property type="entry name" value="SBP"/>
</dbReference>
<accession>A0A4R4ED94</accession>
<dbReference type="Gene3D" id="3.40.190.10">
    <property type="entry name" value="Periplasmic binding protein-like II"/>
    <property type="match status" value="2"/>
</dbReference>
<reference evidence="2 3" key="1">
    <citation type="submission" date="2019-03" db="EMBL/GenBank/DDBJ databases">
        <authorList>
            <person name="Kim M.K.M."/>
        </authorList>
    </citation>
    <scope>NUCLEOTIDE SEQUENCE [LARGE SCALE GENOMIC DNA]</scope>
    <source>
        <strain evidence="2 3">18JY21-1</strain>
    </source>
</reference>
<name>A0A4R4ED94_9BACL</name>